<dbReference type="Proteomes" id="UP001148662">
    <property type="component" value="Unassembled WGS sequence"/>
</dbReference>
<accession>A0ACC1TCF7</accession>
<evidence type="ECO:0000313" key="2">
    <source>
        <dbReference type="Proteomes" id="UP001148662"/>
    </source>
</evidence>
<proteinExistence type="predicted"/>
<evidence type="ECO:0000313" key="1">
    <source>
        <dbReference type="EMBL" id="KAJ3557891.1"/>
    </source>
</evidence>
<gene>
    <name evidence="1" type="ORF">NM688_g1224</name>
</gene>
<reference evidence="1" key="1">
    <citation type="submission" date="2022-07" db="EMBL/GenBank/DDBJ databases">
        <title>Genome Sequence of Phlebia brevispora.</title>
        <authorList>
            <person name="Buettner E."/>
        </authorList>
    </citation>
    <scope>NUCLEOTIDE SEQUENCE</scope>
    <source>
        <strain evidence="1">MPL23</strain>
    </source>
</reference>
<comment type="caution">
    <text evidence="1">The sequence shown here is derived from an EMBL/GenBank/DDBJ whole genome shotgun (WGS) entry which is preliminary data.</text>
</comment>
<dbReference type="EMBL" id="JANHOG010000124">
    <property type="protein sequence ID" value="KAJ3557891.1"/>
    <property type="molecule type" value="Genomic_DNA"/>
</dbReference>
<protein>
    <submittedName>
        <fullName evidence="1">Uncharacterized protein</fullName>
    </submittedName>
</protein>
<organism evidence="1 2">
    <name type="scientific">Phlebia brevispora</name>
    <dbReference type="NCBI Taxonomy" id="194682"/>
    <lineage>
        <taxon>Eukaryota</taxon>
        <taxon>Fungi</taxon>
        <taxon>Dikarya</taxon>
        <taxon>Basidiomycota</taxon>
        <taxon>Agaricomycotina</taxon>
        <taxon>Agaricomycetes</taxon>
        <taxon>Polyporales</taxon>
        <taxon>Meruliaceae</taxon>
        <taxon>Phlebia</taxon>
    </lineage>
</organism>
<keyword evidence="2" id="KW-1185">Reference proteome</keyword>
<sequence length="1207" mass="135101">MGTERRRMSFTGAIQKSLLASYAPSVTSQVVPATSAESTSTYDSTSSLVINLRRHSNVLIPISRLPPETLLAIFAECSDDDTQDVLWKASWLPLTHVCHDWRATALNAPTLWCRVVVGRTARSEALKTWLNRSREAALSVAVKASQERYPYGMDIHEGPLACVFGEIRRIRKLSIVVALESLALLEWPERCPMLQELELTNLPGWPNRSELPSPFLQILYKRTPSIQSLSINEYHFDFKTWVLPATLSRLFVRDRGPSTGFTLYDILRALRGLPLLEESVLHHILPIGLSAPPGILPERVALSSLRHINLRGRAREQLLLLELLDFQPSVRLDLSLELGPNFQGLSAISLAHLSTHLSRNAPLKSAVLTVDRDIWCTPGDFAVGLKAWWKLHDTYSMSSCKFQGDSAKIFGNTADVSISLRIPWDDVADDMHTWATFTNESSKLIQDLFAVLPLSKVASFAIDIPEGPYLQGVKFYHSMKELHSLCVFVCPALGEYVLELLDSSDTDGTPIFPKLHALLIAGVDFNQMHDRFKSLLQKRRDVGATIELTLEECYDVQASYVEDLQGVARVRWDGLDQPHEVDTESLTSSEGSDEEYWYVAPFSSWSSRAVAQADIVANMAHTRDAQARDEAANVWDADASSGLSLGTLEQRRKANTMIPISRLSGDTLLDIFEECVSSTDKISIGLWKASWIPLTHVCHHWRFIAIESAILWQKVLIGPNVDPEALRTWLARSGQVPLKLALGVLSLRNPQPFTTFQQPVYDCIAAELSRIGDLNLYGDRQALMSLTFPCAATSLQTLLLCRAPTPLPFDVVLGSFPQSLRQCFPSLRSLHVSYYPFDFKNWVLPSTLTSLDIRNFEPPSTSTLHDILQALQALPLLEVLALEHGIPVLHDIPSIGISERVALPCLRHLRLLGFAPEQLLLLNSLEIPPSTKFYLDLLLYKDFSELSTLTLAHLSTCLGKGLILQSAAISVFGGESFYCEETAFRFKVWRELQAVEDMDGHILAGADGADVNINVIVDEPDEELMEERLSDESLGLIKTFFAPLPLSNITSFCMDCYHGPYFDADEVYRSLRNVRTFGLFGWYDIETDVVELLDTTDDDGNIVFPRLNALFIQGIDFGKILPRFKAFLEKRRDANGPIQLTLRCCYDLDASSVGELKDVALVTWDGVEQQDNNYDEYDSEVVNLADDENSDSEWEDYSDGDNGTHMF</sequence>
<name>A0ACC1TCF7_9APHY</name>